<comment type="caution">
    <text evidence="1">The sequence shown here is derived from an EMBL/GenBank/DDBJ whole genome shotgun (WGS) entry which is preliminary data.</text>
</comment>
<reference evidence="1 2" key="1">
    <citation type="submission" date="2024-10" db="EMBL/GenBank/DDBJ databases">
        <authorList>
            <person name="Ratan Roy A."/>
            <person name="Morales Sandoval P.H."/>
            <person name="De Los Santos Villalobos S."/>
            <person name="Chakraborty S."/>
            <person name="Mukherjee J."/>
        </authorList>
    </citation>
    <scope>NUCLEOTIDE SEQUENCE [LARGE SCALE GENOMIC DNA]</scope>
    <source>
        <strain evidence="1 2">S1</strain>
    </source>
</reference>
<dbReference type="EMBL" id="JBHZOL010000098">
    <property type="protein sequence ID" value="MFE4108027.1"/>
    <property type="molecule type" value="Genomic_DNA"/>
</dbReference>
<dbReference type="Proteomes" id="UP001600165">
    <property type="component" value="Unassembled WGS sequence"/>
</dbReference>
<name>A0ABW6IJJ8_9CYAN</name>
<evidence type="ECO:0000313" key="1">
    <source>
        <dbReference type="EMBL" id="MFE4108027.1"/>
    </source>
</evidence>
<evidence type="ECO:0000313" key="2">
    <source>
        <dbReference type="Proteomes" id="UP001600165"/>
    </source>
</evidence>
<accession>A0ABW6IJJ8</accession>
<evidence type="ECO:0008006" key="3">
    <source>
        <dbReference type="Google" id="ProtNLM"/>
    </source>
</evidence>
<sequence length="91" mass="10076">MNLFKQQRPQADSSQIGQLKTWTQAALDLSADIPVSISQLQCQEPGCPPLETVITVMTQPPQMFKIHRAASEITFAEVQHAIRSAPQHPPD</sequence>
<gene>
    <name evidence="1" type="ORF">ACFVKH_17220</name>
</gene>
<organism evidence="1 2">
    <name type="scientific">Almyronema epifaneia S1</name>
    <dbReference type="NCBI Taxonomy" id="2991925"/>
    <lineage>
        <taxon>Bacteria</taxon>
        <taxon>Bacillati</taxon>
        <taxon>Cyanobacteriota</taxon>
        <taxon>Cyanophyceae</taxon>
        <taxon>Nodosilineales</taxon>
        <taxon>Nodosilineaceae</taxon>
        <taxon>Almyronema</taxon>
        <taxon>Almyronema epifaneia</taxon>
    </lineage>
</organism>
<dbReference type="RefSeq" id="WP_377967344.1">
    <property type="nucleotide sequence ID" value="NZ_JBHZOL010000098.1"/>
</dbReference>
<proteinExistence type="predicted"/>
<keyword evidence="2" id="KW-1185">Reference proteome</keyword>
<protein>
    <recommendedName>
        <fullName evidence="3">Nitrate reductase</fullName>
    </recommendedName>
</protein>